<keyword evidence="3" id="KW-1185">Reference proteome</keyword>
<evidence type="ECO:0000313" key="2">
    <source>
        <dbReference type="EMBL" id="MFC3324289.1"/>
    </source>
</evidence>
<feature type="compositionally biased region" description="Low complexity" evidence="1">
    <location>
        <begin position="45"/>
        <end position="55"/>
    </location>
</feature>
<organism evidence="2 3">
    <name type="scientific">Mesorhizobium cantuariense</name>
    <dbReference type="NCBI Taxonomy" id="1300275"/>
    <lineage>
        <taxon>Bacteria</taxon>
        <taxon>Pseudomonadati</taxon>
        <taxon>Pseudomonadota</taxon>
        <taxon>Alphaproteobacteria</taxon>
        <taxon>Hyphomicrobiales</taxon>
        <taxon>Phyllobacteriaceae</taxon>
        <taxon>Mesorhizobium</taxon>
    </lineage>
</organism>
<protein>
    <submittedName>
        <fullName evidence="2">Uncharacterized protein</fullName>
    </submittedName>
</protein>
<gene>
    <name evidence="2" type="ORF">ACFOJ9_21355</name>
</gene>
<dbReference type="Proteomes" id="UP001595648">
    <property type="component" value="Unassembled WGS sequence"/>
</dbReference>
<comment type="caution">
    <text evidence="2">The sequence shown here is derived from an EMBL/GenBank/DDBJ whole genome shotgun (WGS) entry which is preliminary data.</text>
</comment>
<evidence type="ECO:0000256" key="1">
    <source>
        <dbReference type="SAM" id="MobiDB-lite"/>
    </source>
</evidence>
<proteinExistence type="predicted"/>
<accession>A0ABV7MST6</accession>
<feature type="compositionally biased region" description="Basic and acidic residues" evidence="1">
    <location>
        <begin position="1"/>
        <end position="17"/>
    </location>
</feature>
<feature type="region of interest" description="Disordered" evidence="1">
    <location>
        <begin position="1"/>
        <end position="55"/>
    </location>
</feature>
<reference evidence="3" key="1">
    <citation type="journal article" date="2019" name="Int. J. Syst. Evol. Microbiol.">
        <title>The Global Catalogue of Microorganisms (GCM) 10K type strain sequencing project: providing services to taxonomists for standard genome sequencing and annotation.</title>
        <authorList>
            <consortium name="The Broad Institute Genomics Platform"/>
            <consortium name="The Broad Institute Genome Sequencing Center for Infectious Disease"/>
            <person name="Wu L."/>
            <person name="Ma J."/>
        </authorList>
    </citation>
    <scope>NUCLEOTIDE SEQUENCE [LARGE SCALE GENOMIC DNA]</scope>
    <source>
        <strain evidence="3">ICMP 19515</strain>
    </source>
</reference>
<dbReference type="EMBL" id="JBHRVD010000001">
    <property type="protein sequence ID" value="MFC3324289.1"/>
    <property type="molecule type" value="Genomic_DNA"/>
</dbReference>
<evidence type="ECO:0000313" key="3">
    <source>
        <dbReference type="Proteomes" id="UP001595648"/>
    </source>
</evidence>
<name>A0ABV7MST6_9HYPH</name>
<feature type="compositionally biased region" description="Basic and acidic residues" evidence="1">
    <location>
        <begin position="25"/>
        <end position="41"/>
    </location>
</feature>
<dbReference type="RefSeq" id="WP_378981048.1">
    <property type="nucleotide sequence ID" value="NZ_JBHRVD010000001.1"/>
</dbReference>
<sequence length="55" mass="6074">MDTSKADDEKKFNDTLKRMLQTAPKQHDTGKVDKSPKEKAKARPAKASPSSSSKQ</sequence>